<sequence>MPHGYSPPIAPKTIRVRETIVIKIMSATALAFALALTLVAPADAATCSGSFNTCVSRCKTKYAADKNCVSDHCSPKLATCKTTGCWQQGGDFGNVLTCNLDKR</sequence>
<keyword evidence="3" id="KW-1185">Reference proteome</keyword>
<gene>
    <name evidence="2" type="ORF">HMPREF9696_01127</name>
</gene>
<dbReference type="Proteomes" id="UP000001095">
    <property type="component" value="Unassembled WGS sequence"/>
</dbReference>
<comment type="caution">
    <text evidence="2">The sequence shown here is derived from an EMBL/GenBank/DDBJ whole genome shotgun (WGS) entry which is preliminary data.</text>
</comment>
<dbReference type="HOGENOM" id="CLU_178239_0_0_5"/>
<dbReference type="EMBL" id="AGWY01000006">
    <property type="protein sequence ID" value="EKS38658.1"/>
    <property type="molecule type" value="Genomic_DNA"/>
</dbReference>
<reference evidence="2 3" key="1">
    <citation type="submission" date="2012-04" db="EMBL/GenBank/DDBJ databases">
        <title>The Genome Sequence of Afipia clevelandensis ATCC 49720.</title>
        <authorList>
            <consortium name="The Broad Institute Genome Sequencing Platform"/>
            <person name="Earl A."/>
            <person name="Ward D."/>
            <person name="Feldgarden M."/>
            <person name="Gevers D."/>
            <person name="Huys G."/>
            <person name="Walker B."/>
            <person name="Young S.K."/>
            <person name="Zeng Q."/>
            <person name="Gargeya S."/>
            <person name="Fitzgerald M."/>
            <person name="Haas B."/>
            <person name="Abouelleil A."/>
            <person name="Alvarado L."/>
            <person name="Arachchi H.M."/>
            <person name="Berlin A."/>
            <person name="Chapman S.B."/>
            <person name="Goldberg J."/>
            <person name="Griggs A."/>
            <person name="Gujja S."/>
            <person name="Hansen M."/>
            <person name="Howarth C."/>
            <person name="Imamovic A."/>
            <person name="Larimer J."/>
            <person name="McCowen C."/>
            <person name="Montmayeur A."/>
            <person name="Murphy C."/>
            <person name="Neiman D."/>
            <person name="Pearson M."/>
            <person name="Priest M."/>
            <person name="Roberts A."/>
            <person name="Saif S."/>
            <person name="Shea T."/>
            <person name="Sisk P."/>
            <person name="Sykes S."/>
            <person name="Wortman J."/>
            <person name="Nusbaum C."/>
            <person name="Birren B."/>
        </authorList>
    </citation>
    <scope>NUCLEOTIDE SEQUENCE [LARGE SCALE GENOMIC DNA]</scope>
    <source>
        <strain evidence="2 3">ATCC 49720</strain>
    </source>
</reference>
<name>K8PJV0_9BRAD</name>
<organism evidence="2 3">
    <name type="scientific">Afipia clevelandensis ATCC 49720</name>
    <dbReference type="NCBI Taxonomy" id="883079"/>
    <lineage>
        <taxon>Bacteria</taxon>
        <taxon>Pseudomonadati</taxon>
        <taxon>Pseudomonadota</taxon>
        <taxon>Alphaproteobacteria</taxon>
        <taxon>Hyphomicrobiales</taxon>
        <taxon>Nitrobacteraceae</taxon>
        <taxon>Afipia</taxon>
    </lineage>
</organism>
<evidence type="ECO:0000313" key="2">
    <source>
        <dbReference type="EMBL" id="EKS38658.1"/>
    </source>
</evidence>
<feature type="chain" id="PRO_5003922280" evidence="1">
    <location>
        <begin position="45"/>
        <end position="103"/>
    </location>
</feature>
<accession>K8PJV0</accession>
<protein>
    <submittedName>
        <fullName evidence="2">Uncharacterized protein</fullName>
    </submittedName>
</protein>
<dbReference type="AlphaFoldDB" id="K8PJV0"/>
<feature type="signal peptide" evidence="1">
    <location>
        <begin position="1"/>
        <end position="44"/>
    </location>
</feature>
<evidence type="ECO:0000313" key="3">
    <source>
        <dbReference type="Proteomes" id="UP000001095"/>
    </source>
</evidence>
<proteinExistence type="predicted"/>
<dbReference type="PATRIC" id="fig|883079.3.peg.1149"/>
<evidence type="ECO:0000256" key="1">
    <source>
        <dbReference type="SAM" id="SignalP"/>
    </source>
</evidence>
<keyword evidence="1" id="KW-0732">Signal</keyword>